<evidence type="ECO:0000256" key="1">
    <source>
        <dbReference type="SAM" id="MobiDB-lite"/>
    </source>
</evidence>
<keyword evidence="3" id="KW-1185">Reference proteome</keyword>
<name>A0A0P6X4J7_9CHLR</name>
<dbReference type="EMBL" id="LGHJ01000007">
    <property type="protein sequence ID" value="KPL78015.1"/>
    <property type="molecule type" value="Genomic_DNA"/>
</dbReference>
<comment type="caution">
    <text evidence="2">The sequence shown here is derived from an EMBL/GenBank/DDBJ whole genome shotgun (WGS) entry which is preliminary data.</text>
</comment>
<dbReference type="RefSeq" id="WP_061916561.1">
    <property type="nucleotide sequence ID" value="NZ_DF967971.1"/>
</dbReference>
<dbReference type="OrthoDB" id="9969469at2"/>
<sequence length="122" mass="14014">MYQHFDEQSQKDQVNPEMEMPKSGKQTSDPLREAWKQVENIGQTLGEALQSRGNVVMVRVNDETLKHLDMLVEAEIAKSRSEAAALLINEGIKHNAELFAHIQHVTDQIIQLRNQLKKIHFE</sequence>
<accession>A0A0P6X4J7</accession>
<gene>
    <name evidence="2" type="ORF">AC812_02005</name>
</gene>
<evidence type="ECO:0008006" key="4">
    <source>
        <dbReference type="Google" id="ProtNLM"/>
    </source>
</evidence>
<evidence type="ECO:0000313" key="3">
    <source>
        <dbReference type="Proteomes" id="UP000050514"/>
    </source>
</evidence>
<dbReference type="Gene3D" id="3.10.290.10">
    <property type="entry name" value="RNA-binding S4 domain"/>
    <property type="match status" value="1"/>
</dbReference>
<dbReference type="GO" id="GO:0003723">
    <property type="term" value="F:RNA binding"/>
    <property type="evidence" value="ECO:0007669"/>
    <property type="project" value="InterPro"/>
</dbReference>
<reference evidence="2 3" key="1">
    <citation type="submission" date="2015-07" db="EMBL/GenBank/DDBJ databases">
        <title>Draft genome of Bellilinea caldifistulae DSM 17877.</title>
        <authorList>
            <person name="Hemp J."/>
            <person name="Ward L.M."/>
            <person name="Pace L.A."/>
            <person name="Fischer W.W."/>
        </authorList>
    </citation>
    <scope>NUCLEOTIDE SEQUENCE [LARGE SCALE GENOMIC DNA]</scope>
    <source>
        <strain evidence="2 3">GOMI-1</strain>
    </source>
</reference>
<protein>
    <recommendedName>
        <fullName evidence="4">Ribbon-helix-helix protein, CopG family</fullName>
    </recommendedName>
</protein>
<feature type="region of interest" description="Disordered" evidence="1">
    <location>
        <begin position="1"/>
        <end position="30"/>
    </location>
</feature>
<feature type="compositionally biased region" description="Basic and acidic residues" evidence="1">
    <location>
        <begin position="1"/>
        <end position="10"/>
    </location>
</feature>
<dbReference type="Proteomes" id="UP000050514">
    <property type="component" value="Unassembled WGS sequence"/>
</dbReference>
<dbReference type="AlphaFoldDB" id="A0A0P6X4J7"/>
<evidence type="ECO:0000313" key="2">
    <source>
        <dbReference type="EMBL" id="KPL78015.1"/>
    </source>
</evidence>
<proteinExistence type="predicted"/>
<dbReference type="InterPro" id="IPR036986">
    <property type="entry name" value="S4_RNA-bd_sf"/>
</dbReference>
<dbReference type="STRING" id="360411.AC812_02005"/>
<organism evidence="2 3">
    <name type="scientific">Bellilinea caldifistulae</name>
    <dbReference type="NCBI Taxonomy" id="360411"/>
    <lineage>
        <taxon>Bacteria</taxon>
        <taxon>Bacillati</taxon>
        <taxon>Chloroflexota</taxon>
        <taxon>Anaerolineae</taxon>
        <taxon>Anaerolineales</taxon>
        <taxon>Anaerolineaceae</taxon>
        <taxon>Bellilinea</taxon>
    </lineage>
</organism>